<dbReference type="EnsemblMetazoa" id="GPAI002317-RA">
    <property type="protein sequence ID" value="GPAI002317-PA"/>
    <property type="gene ID" value="GPAI002317"/>
</dbReference>
<keyword evidence="2" id="KW-0165">Cleavage on pair of basic residues</keyword>
<evidence type="ECO:0000259" key="6">
    <source>
        <dbReference type="SMART" id="SM00078"/>
    </source>
</evidence>
<organism evidence="7 8">
    <name type="scientific">Glossina pallidipes</name>
    <name type="common">Tsetse fly</name>
    <dbReference type="NCBI Taxonomy" id="7398"/>
    <lineage>
        <taxon>Eukaryota</taxon>
        <taxon>Metazoa</taxon>
        <taxon>Ecdysozoa</taxon>
        <taxon>Arthropoda</taxon>
        <taxon>Hexapoda</taxon>
        <taxon>Insecta</taxon>
        <taxon>Pterygota</taxon>
        <taxon>Neoptera</taxon>
        <taxon>Endopterygota</taxon>
        <taxon>Diptera</taxon>
        <taxon>Brachycera</taxon>
        <taxon>Muscomorpha</taxon>
        <taxon>Hippoboscoidea</taxon>
        <taxon>Glossinidae</taxon>
        <taxon>Glossina</taxon>
    </lineage>
</organism>
<accession>A0A1A9Z331</accession>
<keyword evidence="8" id="KW-1185">Reference proteome</keyword>
<dbReference type="SMART" id="SM00078">
    <property type="entry name" value="IlGF"/>
    <property type="match status" value="1"/>
</dbReference>
<protein>
    <recommendedName>
        <fullName evidence="6">Insulin-like domain-containing protein</fullName>
    </recommendedName>
</protein>
<dbReference type="GO" id="GO:0005576">
    <property type="term" value="C:extracellular region"/>
    <property type="evidence" value="ECO:0007669"/>
    <property type="project" value="InterPro"/>
</dbReference>
<dbReference type="AlphaFoldDB" id="A0A1A9Z331"/>
<proteinExistence type="predicted"/>
<dbReference type="PANTHER" id="PTHR13647">
    <property type="entry name" value="INSULIN-LIKE PEPTIDE 2-RELATED"/>
    <property type="match status" value="1"/>
</dbReference>
<reference evidence="7" key="2">
    <citation type="submission" date="2020-05" db="UniProtKB">
        <authorList>
            <consortium name="EnsemblMetazoa"/>
        </authorList>
    </citation>
    <scope>IDENTIFICATION</scope>
    <source>
        <strain evidence="7">IAEA</strain>
    </source>
</reference>
<evidence type="ECO:0000313" key="8">
    <source>
        <dbReference type="Proteomes" id="UP000092445"/>
    </source>
</evidence>
<keyword evidence="4" id="KW-1015">Disulfide bond</keyword>
<evidence type="ECO:0000256" key="3">
    <source>
        <dbReference type="ARBA" id="ARBA00022729"/>
    </source>
</evidence>
<dbReference type="SUPFAM" id="SSF56994">
    <property type="entry name" value="Insulin-like"/>
    <property type="match status" value="1"/>
</dbReference>
<sequence>MKLITFLAALVVLTARETHGTAQRYCGVLLDQALTVICQNGFNKKITKKSADAPILLNSDGFMAQNELLPYPYGFRALANQFMDDRAAILTQTRRRRYGIYDECCRLKGCTFQELDSYCKKN</sequence>
<keyword evidence="3 5" id="KW-0732">Signal</keyword>
<feature type="signal peptide" evidence="5">
    <location>
        <begin position="1"/>
        <end position="22"/>
    </location>
</feature>
<dbReference type="GO" id="GO:0005179">
    <property type="term" value="F:hormone activity"/>
    <property type="evidence" value="ECO:0007669"/>
    <property type="project" value="InterPro"/>
</dbReference>
<dbReference type="VEuPathDB" id="VectorBase:GPAI002317"/>
<dbReference type="InterPro" id="IPR036438">
    <property type="entry name" value="Insulin-like_sf"/>
</dbReference>
<dbReference type="Pfam" id="PF00049">
    <property type="entry name" value="Insulin"/>
    <property type="match status" value="1"/>
</dbReference>
<evidence type="ECO:0000256" key="2">
    <source>
        <dbReference type="ARBA" id="ARBA00022685"/>
    </source>
</evidence>
<feature type="domain" description="Insulin-like" evidence="6">
    <location>
        <begin position="23"/>
        <end position="119"/>
    </location>
</feature>
<dbReference type="PANTHER" id="PTHR13647:SF4">
    <property type="entry name" value="INSULIN-LIKE PEPTIDE 1-RELATED"/>
    <property type="match status" value="1"/>
</dbReference>
<dbReference type="Proteomes" id="UP000092445">
    <property type="component" value="Unassembled WGS sequence"/>
</dbReference>
<dbReference type="STRING" id="7398.A0A1A9Z331"/>
<name>A0A1A9Z331_GLOPL</name>
<evidence type="ECO:0000256" key="5">
    <source>
        <dbReference type="SAM" id="SignalP"/>
    </source>
</evidence>
<reference evidence="8" key="1">
    <citation type="submission" date="2014-03" db="EMBL/GenBank/DDBJ databases">
        <authorList>
            <person name="Aksoy S."/>
            <person name="Warren W."/>
            <person name="Wilson R.K."/>
        </authorList>
    </citation>
    <scope>NUCLEOTIDE SEQUENCE [LARGE SCALE GENOMIC DNA]</scope>
    <source>
        <strain evidence="8">IAEA</strain>
    </source>
</reference>
<dbReference type="InterPro" id="IPR016179">
    <property type="entry name" value="Insulin-like"/>
</dbReference>
<comment type="subunit">
    <text evidence="1">Heterodimer of a B chain and an A chain linked by two disulfide bonds.</text>
</comment>
<dbReference type="Gene3D" id="1.10.100.10">
    <property type="entry name" value="Insulin-like"/>
    <property type="match status" value="1"/>
</dbReference>
<evidence type="ECO:0000256" key="1">
    <source>
        <dbReference type="ARBA" id="ARBA00011207"/>
    </source>
</evidence>
<evidence type="ECO:0000313" key="7">
    <source>
        <dbReference type="EnsemblMetazoa" id="GPAI002317-PA"/>
    </source>
</evidence>
<feature type="chain" id="PRO_5008402521" description="Insulin-like domain-containing protein" evidence="5">
    <location>
        <begin position="23"/>
        <end position="122"/>
    </location>
</feature>
<evidence type="ECO:0000256" key="4">
    <source>
        <dbReference type="ARBA" id="ARBA00023157"/>
    </source>
</evidence>